<comment type="caution">
    <text evidence="1">The sequence shown here is derived from an EMBL/GenBank/DDBJ whole genome shotgun (WGS) entry which is preliminary data.</text>
</comment>
<name>A0A972FQP9_9GAMM</name>
<dbReference type="AlphaFoldDB" id="A0A972FQP9"/>
<reference evidence="1" key="1">
    <citation type="submission" date="2020-04" db="EMBL/GenBank/DDBJ databases">
        <title>Description of Shewanella salipaludis sp. nov., isolated from a salt marsh.</title>
        <authorList>
            <person name="Park S."/>
            <person name="Yoon J.-H."/>
        </authorList>
    </citation>
    <scope>NUCLEOTIDE SEQUENCE</scope>
    <source>
        <strain evidence="1">SHSM-M6</strain>
    </source>
</reference>
<dbReference type="EMBL" id="JAAXYH010000002">
    <property type="protein sequence ID" value="NMH64390.1"/>
    <property type="molecule type" value="Genomic_DNA"/>
</dbReference>
<keyword evidence="2" id="KW-1185">Reference proteome</keyword>
<dbReference type="RefSeq" id="WP_169563072.1">
    <property type="nucleotide sequence ID" value="NZ_JAAXYH010000002.1"/>
</dbReference>
<evidence type="ECO:0000313" key="1">
    <source>
        <dbReference type="EMBL" id="NMH64390.1"/>
    </source>
</evidence>
<organism evidence="1 2">
    <name type="scientific">Shewanella salipaludis</name>
    <dbReference type="NCBI Taxonomy" id="2723052"/>
    <lineage>
        <taxon>Bacteria</taxon>
        <taxon>Pseudomonadati</taxon>
        <taxon>Pseudomonadota</taxon>
        <taxon>Gammaproteobacteria</taxon>
        <taxon>Alteromonadales</taxon>
        <taxon>Shewanellaceae</taxon>
        <taxon>Shewanella</taxon>
    </lineage>
</organism>
<proteinExistence type="predicted"/>
<gene>
    <name evidence="1" type="ORF">HC757_04310</name>
</gene>
<accession>A0A972FQP9</accession>
<protein>
    <submittedName>
        <fullName evidence="1">PilZ domain-containing protein</fullName>
    </submittedName>
</protein>
<evidence type="ECO:0000313" key="2">
    <source>
        <dbReference type="Proteomes" id="UP000737113"/>
    </source>
</evidence>
<sequence>MTDDDSASFDEQRRSLRLDMEAEPVRLNWLDANEQAHASEGLCLNIGRRGMLLCMQHPLSLGQLVYITLSPHTERENNLRGQVGRCSAEGSCHFRIALQLF</sequence>
<dbReference type="Proteomes" id="UP000737113">
    <property type="component" value="Unassembled WGS sequence"/>
</dbReference>